<evidence type="ECO:0000313" key="8">
    <source>
        <dbReference type="EMBL" id="KPQ33547.1"/>
    </source>
</evidence>
<gene>
    <name evidence="8" type="ORF">HLUCCA11_18160</name>
</gene>
<keyword evidence="2" id="KW-0597">Phosphoprotein</keyword>
<dbReference type="GO" id="GO:0000287">
    <property type="term" value="F:magnesium ion binding"/>
    <property type="evidence" value="ECO:0007669"/>
    <property type="project" value="InterPro"/>
</dbReference>
<dbReference type="InterPro" id="IPR049552">
    <property type="entry name" value="PKS_DH_N"/>
</dbReference>
<dbReference type="GO" id="GO:0004312">
    <property type="term" value="F:fatty acid synthase activity"/>
    <property type="evidence" value="ECO:0007669"/>
    <property type="project" value="TreeGrafter"/>
</dbReference>
<dbReference type="SMART" id="SM00822">
    <property type="entry name" value="PKS_KR"/>
    <property type="match status" value="1"/>
</dbReference>
<dbReference type="Gene3D" id="3.90.470.20">
    <property type="entry name" value="4'-phosphopantetheinyl transferase domain"/>
    <property type="match status" value="1"/>
</dbReference>
<dbReference type="SUPFAM" id="SSF47336">
    <property type="entry name" value="ACP-like"/>
    <property type="match status" value="2"/>
</dbReference>
<evidence type="ECO:0000313" key="9">
    <source>
        <dbReference type="Proteomes" id="UP000050465"/>
    </source>
</evidence>
<feature type="compositionally biased region" description="Low complexity" evidence="5">
    <location>
        <begin position="86"/>
        <end position="103"/>
    </location>
</feature>
<dbReference type="Pfam" id="PF21089">
    <property type="entry name" value="PKS_DH_N"/>
    <property type="match status" value="1"/>
</dbReference>
<feature type="compositionally biased region" description="Low complexity" evidence="5">
    <location>
        <begin position="45"/>
        <end position="72"/>
    </location>
</feature>
<dbReference type="InterPro" id="IPR009081">
    <property type="entry name" value="PP-bd_ACP"/>
</dbReference>
<dbReference type="Gene3D" id="3.40.50.720">
    <property type="entry name" value="NAD(P)-binding Rossmann-like Domain"/>
    <property type="match status" value="1"/>
</dbReference>
<feature type="region of interest" description="C-terminal hotdog fold" evidence="4">
    <location>
        <begin position="1001"/>
        <end position="1142"/>
    </location>
</feature>
<dbReference type="PANTHER" id="PTHR43775">
    <property type="entry name" value="FATTY ACID SYNTHASE"/>
    <property type="match status" value="1"/>
</dbReference>
<dbReference type="PROSITE" id="PS52019">
    <property type="entry name" value="PKS_MFAS_DH"/>
    <property type="match status" value="1"/>
</dbReference>
<feature type="region of interest" description="N-terminal hotdog fold" evidence="4">
    <location>
        <begin position="852"/>
        <end position="982"/>
    </location>
</feature>
<dbReference type="InterPro" id="IPR006162">
    <property type="entry name" value="Ppantetheine_attach_site"/>
</dbReference>
<feature type="active site" description="Proton acceptor; for dehydratase activity" evidence="4">
    <location>
        <position position="884"/>
    </location>
</feature>
<protein>
    <submittedName>
        <fullName evidence="8">Dehydrogenase</fullName>
    </submittedName>
</protein>
<dbReference type="GO" id="GO:0006633">
    <property type="term" value="P:fatty acid biosynthetic process"/>
    <property type="evidence" value="ECO:0007669"/>
    <property type="project" value="TreeGrafter"/>
</dbReference>
<dbReference type="GO" id="GO:0005737">
    <property type="term" value="C:cytoplasm"/>
    <property type="evidence" value="ECO:0007669"/>
    <property type="project" value="TreeGrafter"/>
</dbReference>
<dbReference type="Gene3D" id="1.10.1200.10">
    <property type="entry name" value="ACP-like"/>
    <property type="match status" value="2"/>
</dbReference>
<dbReference type="InterPro" id="IPR013968">
    <property type="entry name" value="PKS_KR"/>
</dbReference>
<dbReference type="EMBL" id="LJZR01000030">
    <property type="protein sequence ID" value="KPQ33547.1"/>
    <property type="molecule type" value="Genomic_DNA"/>
</dbReference>
<proteinExistence type="predicted"/>
<dbReference type="SUPFAM" id="SSF54637">
    <property type="entry name" value="Thioesterase/thiol ester dehydrase-isomerase"/>
    <property type="match status" value="2"/>
</dbReference>
<name>A0A0P7ZKY9_9CYAN</name>
<reference evidence="8 9" key="1">
    <citation type="submission" date="2015-09" db="EMBL/GenBank/DDBJ databases">
        <title>Identification and resolution of microdiversity through metagenomic sequencing of parallel consortia.</title>
        <authorList>
            <person name="Nelson W.C."/>
            <person name="Romine M.F."/>
            <person name="Lindemann S.R."/>
        </authorList>
    </citation>
    <scope>NUCLEOTIDE SEQUENCE [LARGE SCALE GENOMIC DNA]</scope>
    <source>
        <strain evidence="8">Ana</strain>
    </source>
</reference>
<feature type="domain" description="Carrier" evidence="6">
    <location>
        <begin position="133"/>
        <end position="212"/>
    </location>
</feature>
<dbReference type="GO" id="GO:0005886">
    <property type="term" value="C:plasma membrane"/>
    <property type="evidence" value="ECO:0007669"/>
    <property type="project" value="TreeGrafter"/>
</dbReference>
<dbReference type="InterPro" id="IPR049900">
    <property type="entry name" value="PKS_mFAS_DH"/>
</dbReference>
<dbReference type="InterPro" id="IPR036736">
    <property type="entry name" value="ACP-like_sf"/>
</dbReference>
<keyword evidence="3" id="KW-0808">Transferase</keyword>
<evidence type="ECO:0000259" key="6">
    <source>
        <dbReference type="PROSITE" id="PS50075"/>
    </source>
</evidence>
<dbReference type="PATRIC" id="fig|1666911.3.peg.1403"/>
<evidence type="ECO:0000256" key="3">
    <source>
        <dbReference type="ARBA" id="ARBA00022679"/>
    </source>
</evidence>
<sequence>MLQLLSQYFATRGDFLAQVIRADLRTLPNHKVVDHIATNRHNGHASDSSHSNGSHNNGSHGNGSHSKGHYNSTENNGHAQNGHHAGYSSNGYSSNGYSSNGSSNTTVAVVDSASPSASVVSKAPSPEAPSPQNIHDQVIATLVNLIVDKTGYPKESITANARLLDDLNLDSIKAGEVIAAAAKAFGVTGKLDPAALANVTLAEAAQVISAALPATALSATALPTTAPPTTAESSAHSHFAAVVPQALATNDVSQMILSLIEENTGFPQSSLAMDMRLLDDLNLDSIKAADLVAKAAKQLGIDGQLDPSTLANATLADVVSTLKAAATPTPAVTVAANSVKSSGSSDQPVASSFSKWVRNFAIDYVEAALPDHAPEDWSQAKVRLVADDSDSPIVTALATHLASLGGNIFHSTFTEILSETAAVETGCTHIIAVLPQPTDSPLALTPLPLKDMIARLKGITTLADATQNTCVAYVQFGGGYFGTGPNSTGPDSIDPDSIDPDSTDSSVLSPEVCCAAAFARSLHLERPSLRVRVIDLAIALSPDQSADLVIAELSGAKPIVTAGYDAHQVRRVPQSRLDQPIAYTPRNHSWSNQDVILVTGGAKGITAECAFAIAQSTGAKMALVGRSALPTDAIGTNLTSGQREIADTLGKYQQQDMSVQYYACDIADPEAVADLIKSVQSDLGPVTGVIHGAGLNTPRRVEQVSLDAAQKEVAPKLIGAQNLLQALSDCPPKIFLAFTSIIGITGMPGNSWYGFANETLSLLLRQFSSFHPKTQVVSLAYSVWNEVGMGARMGSVKNLERMGIGAISPQEGIERCLRLFHYDPAVQQVAIAARLGGLDTWSPLPTIPTEEMRFIEQIQYLEPGVELTVRTHLNLERDLYVKDHIWRGSYLFPTVFGLEAMAQAAAVVTGESNPTIIRLENISLRRPIVVNPDTGIEIEIQAEVTELTSHGERAVQIGIRTEQTGFRIDHFCATLILGEQQPSQKIKQKLGKPLAIEPKRDLYGSLLFQGELFQQIDGIFSLSREQSLLESHAKTSADLVETGFPIGHGSKLLLGDPYLRDVLLQCMQLNIPQDICLPVEIQRIDLCQDPIKAEGRRIITAILNEKVDQEYICEVIATDDAGTIVEHLQGYRLRILEAHPENPTAAELAHPAQRDHTAIQTALTTAAQQVGVVVPKVALTYAPALGTQPKKKRRSVEKLIVEQALSQIFAPNSSVDTLDFTIRNQRSGKPYLSGKAFQDLDTPTLLSISHDEHYCLCSVSSTPQGCDIEQIEPRSSEDWAALLSTARLTIIEQLVASGDDQNIAGMRVWSALEALHKAFNGLEATLHIHKRKGRAVLLQAQTAQTAIYILTLPVQLTRYPERMLALVVELPAAKSVEPVPTNALQTNALQTNALQTNALQIENAPSTDPYGIIRPGENRTRITEDGPQHQPVYEKRFPVTFKEGCSISRKVTVSQYISWVGKIRELPMRSMADKMIPDFLSGEFGMVTNSVSLRLLGEATTYDTIQARCWLGNLVNSSFSTYMEFCKVLADETLERVAIAEVNATWVRLLSYGIPSPEKMPDYLQDYMNQFTAKSPAAIDLKKSPTDTLQALPASLSHMQPGALQYQSTQLPYGDLMFTETFQTTLEESNLVGNVYYGNYFIWQGRVIDLFLYSLAPNFFRVSTAQGEVVSLYSHMNYMREAMPFDKVRVQLYLHSVTECGAIFNFEFFREMPNQKKEKLHTGEQEVIWANRQADGSPSPAPWPEPIRAALLQQRGLITTGYAAVK</sequence>
<dbReference type="Gene3D" id="3.10.129.110">
    <property type="entry name" value="Polyketide synthase dehydratase"/>
    <property type="match status" value="1"/>
</dbReference>
<evidence type="ECO:0000256" key="1">
    <source>
        <dbReference type="ARBA" id="ARBA00022450"/>
    </source>
</evidence>
<evidence type="ECO:0000256" key="2">
    <source>
        <dbReference type="ARBA" id="ARBA00022553"/>
    </source>
</evidence>
<keyword evidence="1" id="KW-0596">Phosphopantetheine</keyword>
<dbReference type="InterPro" id="IPR050091">
    <property type="entry name" value="PKS_NRPS_Biosynth_Enz"/>
</dbReference>
<comment type="caution">
    <text evidence="8">The sequence shown here is derived from an EMBL/GenBank/DDBJ whole genome shotgun (WGS) entry which is preliminary data.</text>
</comment>
<dbReference type="PROSITE" id="PS50075">
    <property type="entry name" value="CARRIER"/>
    <property type="match status" value="2"/>
</dbReference>
<dbReference type="Pfam" id="PF08659">
    <property type="entry name" value="KR"/>
    <property type="match status" value="1"/>
</dbReference>
<dbReference type="CDD" id="cd00586">
    <property type="entry name" value="4HBT"/>
    <property type="match status" value="1"/>
</dbReference>
<evidence type="ECO:0000256" key="5">
    <source>
        <dbReference type="SAM" id="MobiDB-lite"/>
    </source>
</evidence>
<dbReference type="GO" id="GO:0071770">
    <property type="term" value="P:DIM/DIP cell wall layer assembly"/>
    <property type="evidence" value="ECO:0007669"/>
    <property type="project" value="TreeGrafter"/>
</dbReference>
<evidence type="ECO:0000259" key="7">
    <source>
        <dbReference type="PROSITE" id="PS52019"/>
    </source>
</evidence>
<dbReference type="Pfam" id="PF00550">
    <property type="entry name" value="PP-binding"/>
    <property type="match status" value="2"/>
</dbReference>
<dbReference type="GO" id="GO:0008897">
    <property type="term" value="F:holo-[acyl-carrier-protein] synthase activity"/>
    <property type="evidence" value="ECO:0007669"/>
    <property type="project" value="InterPro"/>
</dbReference>
<dbReference type="Pfam" id="PF14765">
    <property type="entry name" value="PS-DH"/>
    <property type="match status" value="1"/>
</dbReference>
<dbReference type="PANTHER" id="PTHR43775:SF37">
    <property type="entry name" value="SI:DKEY-61P9.11"/>
    <property type="match status" value="1"/>
</dbReference>
<dbReference type="STRING" id="1666911.HLUCCA11_18160"/>
<dbReference type="InterPro" id="IPR042104">
    <property type="entry name" value="PKS_dehydratase_sf"/>
</dbReference>
<dbReference type="InterPro" id="IPR057326">
    <property type="entry name" value="KR_dom"/>
</dbReference>
<accession>A0A0P7ZKY9</accession>
<organism evidence="8 9">
    <name type="scientific">Phormidesmis priestleyi Ana</name>
    <dbReference type="NCBI Taxonomy" id="1666911"/>
    <lineage>
        <taxon>Bacteria</taxon>
        <taxon>Bacillati</taxon>
        <taxon>Cyanobacteriota</taxon>
        <taxon>Cyanophyceae</taxon>
        <taxon>Leptolyngbyales</taxon>
        <taxon>Leptolyngbyaceae</taxon>
        <taxon>Phormidesmis</taxon>
    </lineage>
</organism>
<feature type="active site" description="Proton donor; for dehydratase activity" evidence="4">
    <location>
        <position position="1061"/>
    </location>
</feature>
<dbReference type="InterPro" id="IPR029069">
    <property type="entry name" value="HotDog_dom_sf"/>
</dbReference>
<dbReference type="InterPro" id="IPR037143">
    <property type="entry name" value="4-PPantetheinyl_Trfase_dom_sf"/>
</dbReference>
<dbReference type="Gene3D" id="3.10.129.10">
    <property type="entry name" value="Hotdog Thioesterase"/>
    <property type="match status" value="2"/>
</dbReference>
<dbReference type="SUPFAM" id="SSF51735">
    <property type="entry name" value="NAD(P)-binding Rossmann-fold domains"/>
    <property type="match status" value="1"/>
</dbReference>
<feature type="region of interest" description="Disordered" evidence="5">
    <location>
        <begin position="40"/>
        <end position="103"/>
    </location>
</feature>
<feature type="domain" description="Carrier" evidence="6">
    <location>
        <begin position="250"/>
        <end position="326"/>
    </location>
</feature>
<evidence type="ECO:0000256" key="4">
    <source>
        <dbReference type="PROSITE-ProRule" id="PRU01363"/>
    </source>
</evidence>
<dbReference type="Proteomes" id="UP000050465">
    <property type="component" value="Unassembled WGS sequence"/>
</dbReference>
<dbReference type="InterPro" id="IPR036291">
    <property type="entry name" value="NAD(P)-bd_dom_sf"/>
</dbReference>
<dbReference type="PROSITE" id="PS00012">
    <property type="entry name" value="PHOSPHOPANTETHEINE"/>
    <property type="match status" value="1"/>
</dbReference>
<dbReference type="InterPro" id="IPR049551">
    <property type="entry name" value="PKS_DH_C"/>
</dbReference>
<feature type="domain" description="PKS/mFAS DH" evidence="7">
    <location>
        <begin position="852"/>
        <end position="1142"/>
    </location>
</feature>